<evidence type="ECO:0008006" key="4">
    <source>
        <dbReference type="Google" id="ProtNLM"/>
    </source>
</evidence>
<comment type="caution">
    <text evidence="2">The sequence shown here is derived from an EMBL/GenBank/DDBJ whole genome shotgun (WGS) entry which is preliminary data.</text>
</comment>
<evidence type="ECO:0000313" key="2">
    <source>
        <dbReference type="EMBL" id="MBO0330905.1"/>
    </source>
</evidence>
<dbReference type="EMBL" id="JAFLND010000002">
    <property type="protein sequence ID" value="MBO0330905.1"/>
    <property type="molecule type" value="Genomic_DNA"/>
</dbReference>
<keyword evidence="3" id="KW-1185">Reference proteome</keyword>
<proteinExistence type="predicted"/>
<keyword evidence="1" id="KW-0812">Transmembrane</keyword>
<organism evidence="2 3">
    <name type="scientific">[Muricauda] lutisoli</name>
    <dbReference type="NCBI Taxonomy" id="2816035"/>
    <lineage>
        <taxon>Bacteria</taxon>
        <taxon>Pseudomonadati</taxon>
        <taxon>Bacteroidota</taxon>
        <taxon>Flavobacteriia</taxon>
        <taxon>Flavobacteriales</taxon>
        <taxon>Flavobacteriaceae</taxon>
        <taxon>Allomuricauda</taxon>
    </lineage>
</organism>
<dbReference type="Proteomes" id="UP000664163">
    <property type="component" value="Unassembled WGS sequence"/>
</dbReference>
<sequence length="192" mass="20876">MNEQLQNKEGSAFDSFSSAQSDLRQGYADGALGVLASGSVWLVAALVSFFISSQTAIWTLFFGGMLIHPLGLLLAKLIGVSGSHSKQNPLGKLAMEGTIFMLMCIPLALLLSLQNHTWFFQGMLLIIGGRYVTFSTLYGIKTYWVLGGLLGVAAIILFYLRVSSGFSALMGALVEIGFSIFLFRAYKEKQLK</sequence>
<name>A0ABS3EXC6_9FLAO</name>
<evidence type="ECO:0000256" key="1">
    <source>
        <dbReference type="SAM" id="Phobius"/>
    </source>
</evidence>
<gene>
    <name evidence="2" type="ORF">J0X13_10115</name>
</gene>
<protein>
    <recommendedName>
        <fullName evidence="4">DUF308 domain-containing protein</fullName>
    </recommendedName>
</protein>
<dbReference type="InterPro" id="IPR053824">
    <property type="entry name" value="DUF7010"/>
</dbReference>
<keyword evidence="1" id="KW-0472">Membrane</keyword>
<feature type="transmembrane region" description="Helical" evidence="1">
    <location>
        <begin position="30"/>
        <end position="51"/>
    </location>
</feature>
<keyword evidence="1" id="KW-1133">Transmembrane helix</keyword>
<evidence type="ECO:0000313" key="3">
    <source>
        <dbReference type="Proteomes" id="UP000664163"/>
    </source>
</evidence>
<reference evidence="2 3" key="1">
    <citation type="submission" date="2021-03" db="EMBL/GenBank/DDBJ databases">
        <title>Muricauda sp. CAU 1631 isolated from Incheon.</title>
        <authorList>
            <person name="Kim W."/>
        </authorList>
    </citation>
    <scope>NUCLEOTIDE SEQUENCE [LARGE SCALE GENOMIC DNA]</scope>
    <source>
        <strain evidence="2 3">CAU 1631</strain>
    </source>
</reference>
<accession>A0ABS3EXC6</accession>
<dbReference type="Pfam" id="PF22765">
    <property type="entry name" value="DUF7010"/>
    <property type="match status" value="1"/>
</dbReference>
<feature type="transmembrane region" description="Helical" evidence="1">
    <location>
        <begin position="166"/>
        <end position="186"/>
    </location>
</feature>
<dbReference type="RefSeq" id="WP_207071303.1">
    <property type="nucleotide sequence ID" value="NZ_JAFLND010000002.1"/>
</dbReference>
<feature type="transmembrane region" description="Helical" evidence="1">
    <location>
        <begin position="57"/>
        <end position="78"/>
    </location>
</feature>
<feature type="transmembrane region" description="Helical" evidence="1">
    <location>
        <begin position="143"/>
        <end position="160"/>
    </location>
</feature>
<feature type="transmembrane region" description="Helical" evidence="1">
    <location>
        <begin position="90"/>
        <end position="112"/>
    </location>
</feature>